<dbReference type="PANTHER" id="PTHR10622:SF10">
    <property type="entry name" value="HET DOMAIN-CONTAINING PROTEIN"/>
    <property type="match status" value="1"/>
</dbReference>
<reference evidence="3 4" key="1">
    <citation type="submission" date="2024-02" db="EMBL/GenBank/DDBJ databases">
        <title>De novo assembly and annotation of 12 fungi associated with fruit tree decline syndrome in Ontario, Canada.</title>
        <authorList>
            <person name="Sulman M."/>
            <person name="Ellouze W."/>
            <person name="Ilyukhin E."/>
        </authorList>
    </citation>
    <scope>NUCLEOTIDE SEQUENCE [LARGE SCALE GENOMIC DNA]</scope>
    <source>
        <strain evidence="3 4">M97-236</strain>
    </source>
</reference>
<comment type="caution">
    <text evidence="3">The sequence shown here is derived from an EMBL/GenBank/DDBJ whole genome shotgun (WGS) entry which is preliminary data.</text>
</comment>
<evidence type="ECO:0000313" key="3">
    <source>
        <dbReference type="EMBL" id="KAL1592954.1"/>
    </source>
</evidence>
<evidence type="ECO:0000313" key="4">
    <source>
        <dbReference type="Proteomes" id="UP001521222"/>
    </source>
</evidence>
<proteinExistence type="predicted"/>
<dbReference type="Pfam" id="PF26640">
    <property type="entry name" value="DUF8212"/>
    <property type="match status" value="1"/>
</dbReference>
<dbReference type="PANTHER" id="PTHR10622">
    <property type="entry name" value="HET DOMAIN-CONTAINING PROTEIN"/>
    <property type="match status" value="1"/>
</dbReference>
<dbReference type="InterPro" id="IPR010730">
    <property type="entry name" value="HET"/>
</dbReference>
<name>A0ABR3QLC0_9PLEO</name>
<keyword evidence="4" id="KW-1185">Reference proteome</keyword>
<evidence type="ECO:0000259" key="1">
    <source>
        <dbReference type="Pfam" id="PF06985"/>
    </source>
</evidence>
<dbReference type="Pfam" id="PF06985">
    <property type="entry name" value="HET"/>
    <property type="match status" value="1"/>
</dbReference>
<evidence type="ECO:0008006" key="5">
    <source>
        <dbReference type="Google" id="ProtNLM"/>
    </source>
</evidence>
<feature type="domain" description="DUF8212" evidence="2">
    <location>
        <begin position="223"/>
        <end position="255"/>
    </location>
</feature>
<organism evidence="3 4">
    <name type="scientific">Nothophoma quercina</name>
    <dbReference type="NCBI Taxonomy" id="749835"/>
    <lineage>
        <taxon>Eukaryota</taxon>
        <taxon>Fungi</taxon>
        <taxon>Dikarya</taxon>
        <taxon>Ascomycota</taxon>
        <taxon>Pezizomycotina</taxon>
        <taxon>Dothideomycetes</taxon>
        <taxon>Pleosporomycetidae</taxon>
        <taxon>Pleosporales</taxon>
        <taxon>Pleosporineae</taxon>
        <taxon>Didymellaceae</taxon>
        <taxon>Nothophoma</taxon>
    </lineage>
</organism>
<evidence type="ECO:0000259" key="2">
    <source>
        <dbReference type="Pfam" id="PF26640"/>
    </source>
</evidence>
<dbReference type="Proteomes" id="UP001521222">
    <property type="component" value="Unassembled WGS sequence"/>
</dbReference>
<sequence length="582" mass="65669">MRLLNRKTLQLESFYDEPYPAYVVLSHRWCDTEMTIKDLQEGRAHLREGGHKKMWLTCAQAEVDEIDYIWIDTFCIDKESSAELSESINSMFAWYNKAKVCYAYMADVSHRRGGEMSDEFDKSEWFERGWTLQELIAPKEVVFYSNDWVKIGTRSSLANRLARITKVDKGILTGLIELRYVSIAKRMSWAADRKTTRKEDIAYCLAGLFDVNMATLYGEGSEKAFRRLQEEIMKDSDDESLFAWTNERKDQPELQGLLATSPADFRNSGRYIPDYAASVRVPASTTGRGLCVTLGMRRLKDDIWVGALQCPVPPEYTQMLAVYLKLLDEPGQQYARIKADTLCKIPQRGTSQTIYVRQKPLIPGFDDVYLHHAFQLRRINIRRQDEADTHDLSSEGYALVRTEKNPLCGVVEPLPTSAQQGVPPVTFEMPRANARLAGLLVFSRPDDTEAVVLLGSDPGIGPGVHVFSGSKPAESRSLLSRLSLASPGWADIPREVGLEGPEGFLSLHASGTVFDLDQDRIQVNIEPKHHAGIRYYMIDITIKLPKVMSLEDVVPVAGVNTHKIKLINPFRSHKKSVTEGIA</sequence>
<dbReference type="InterPro" id="IPR058525">
    <property type="entry name" value="DUF8212"/>
</dbReference>
<protein>
    <recommendedName>
        <fullName evidence="5">Heterokaryon incompatibility domain-containing protein</fullName>
    </recommendedName>
</protein>
<feature type="domain" description="Heterokaryon incompatibility" evidence="1">
    <location>
        <begin position="22"/>
        <end position="115"/>
    </location>
</feature>
<accession>A0ABR3QLC0</accession>
<gene>
    <name evidence="3" type="ORF">SLS59_009598</name>
</gene>
<dbReference type="EMBL" id="JAKIXB020000044">
    <property type="protein sequence ID" value="KAL1592954.1"/>
    <property type="molecule type" value="Genomic_DNA"/>
</dbReference>